<dbReference type="InterPro" id="IPR041726">
    <property type="entry name" value="ACAD10_11_N"/>
</dbReference>
<organism evidence="2 3">
    <name type="scientific">Lacimicrobium alkaliphilum</name>
    <dbReference type="NCBI Taxonomy" id="1526571"/>
    <lineage>
        <taxon>Bacteria</taxon>
        <taxon>Pseudomonadati</taxon>
        <taxon>Pseudomonadota</taxon>
        <taxon>Gammaproteobacteria</taxon>
        <taxon>Alteromonadales</taxon>
        <taxon>Alteromonadaceae</taxon>
        <taxon>Lacimicrobium</taxon>
    </lineage>
</organism>
<gene>
    <name evidence="2" type="ORF">AT746_17430</name>
</gene>
<dbReference type="InterPro" id="IPR052898">
    <property type="entry name" value="ACAD10-like"/>
</dbReference>
<evidence type="ECO:0000313" key="3">
    <source>
        <dbReference type="Proteomes" id="UP000068447"/>
    </source>
</evidence>
<dbReference type="KEGG" id="lal:AT746_17430"/>
<dbReference type="CDD" id="cd05154">
    <property type="entry name" value="ACAD10_11_N-like"/>
    <property type="match status" value="1"/>
</dbReference>
<reference evidence="2 3" key="1">
    <citation type="submission" date="2015-12" db="EMBL/GenBank/DDBJ databases">
        <title>Complete genome of Lacimicrobium alkaliphilum KCTC 32984.</title>
        <authorList>
            <person name="Kim S.-G."/>
            <person name="Lee Y.-J."/>
        </authorList>
    </citation>
    <scope>NUCLEOTIDE SEQUENCE [LARGE SCALE GENOMIC DNA]</scope>
    <source>
        <strain evidence="2 3">YelD216</strain>
    </source>
</reference>
<dbReference type="AlphaFoldDB" id="A0A0U2PJX3"/>
<dbReference type="OrthoDB" id="3806873at2"/>
<sequence length="338" mass="38278">MSDFNLSSLCLYLSGKIDGFRELTSAEKFNGGQSNPTYLLHAGNRRYVLRRKPSGPLLKSAHAIDREFRVMQALQHTDVPVARPLHYCADETVIGTAFYVMEYIQGRVMWDPALPDIKPLQRGDIYREMLRVLTALHKVDPDACGLADFGKPGNYYQRQISRWSKQYYASAGEPHPGMEALIVWLSANMPEDDGKTSLVHGDFRLDNMMFDIERPRVLALVDWELSTLGHPYADLAYQCMQLRMPHNQIMPGLGGLDRGALMIPTEQEYVEQYCQMMGIAGIPNWNFYLVFSFFRLIAILLGVKQRAQQGSASSDKAMEMASLIEPLTELALQICNED</sequence>
<feature type="domain" description="Aminoglycoside phosphotransferase" evidence="1">
    <location>
        <begin position="26"/>
        <end position="244"/>
    </location>
</feature>
<dbReference type="Gene3D" id="3.30.200.20">
    <property type="entry name" value="Phosphorylase Kinase, domain 1"/>
    <property type="match status" value="1"/>
</dbReference>
<dbReference type="Gene3D" id="3.90.1200.10">
    <property type="match status" value="1"/>
</dbReference>
<dbReference type="SUPFAM" id="SSF56112">
    <property type="entry name" value="Protein kinase-like (PK-like)"/>
    <property type="match status" value="1"/>
</dbReference>
<keyword evidence="2" id="KW-0808">Transferase</keyword>
<dbReference type="InterPro" id="IPR011009">
    <property type="entry name" value="Kinase-like_dom_sf"/>
</dbReference>
<dbReference type="PANTHER" id="PTHR47829">
    <property type="entry name" value="HYDROLASE, PUTATIVE (AFU_ORTHOLOGUE AFUA_1G12880)-RELATED"/>
    <property type="match status" value="1"/>
</dbReference>
<dbReference type="STRING" id="1526571.AT746_17430"/>
<evidence type="ECO:0000313" key="2">
    <source>
        <dbReference type="EMBL" id="ALS99869.1"/>
    </source>
</evidence>
<dbReference type="Pfam" id="PF01636">
    <property type="entry name" value="APH"/>
    <property type="match status" value="1"/>
</dbReference>
<dbReference type="InterPro" id="IPR002575">
    <property type="entry name" value="Aminoglycoside_PTrfase"/>
</dbReference>
<dbReference type="Proteomes" id="UP000068447">
    <property type="component" value="Chromosome"/>
</dbReference>
<accession>A0A0U2PJX3</accession>
<evidence type="ECO:0000259" key="1">
    <source>
        <dbReference type="Pfam" id="PF01636"/>
    </source>
</evidence>
<name>A0A0U2PJX3_9ALTE</name>
<protein>
    <submittedName>
        <fullName evidence="2">Aminoglycoside phosphotransferase</fullName>
    </submittedName>
</protein>
<dbReference type="GO" id="GO:0016740">
    <property type="term" value="F:transferase activity"/>
    <property type="evidence" value="ECO:0007669"/>
    <property type="project" value="UniProtKB-KW"/>
</dbReference>
<keyword evidence="3" id="KW-1185">Reference proteome</keyword>
<dbReference type="RefSeq" id="WP_062483064.1">
    <property type="nucleotide sequence ID" value="NZ_CP013650.1"/>
</dbReference>
<dbReference type="EMBL" id="CP013650">
    <property type="protein sequence ID" value="ALS99869.1"/>
    <property type="molecule type" value="Genomic_DNA"/>
</dbReference>
<dbReference type="PANTHER" id="PTHR47829:SF3">
    <property type="entry name" value="AMINOGLYCOSIDE PHOSPHOTRANSFERASE DOMAIN-CONTAINING PROTEIN"/>
    <property type="match status" value="1"/>
</dbReference>
<proteinExistence type="predicted"/>